<feature type="region of interest" description="Disordered" evidence="1">
    <location>
        <begin position="120"/>
        <end position="147"/>
    </location>
</feature>
<dbReference type="OrthoDB" id="10051137at2759"/>
<proteinExistence type="predicted"/>
<organism evidence="3 4">
    <name type="scientific">Cotesia congregata</name>
    <name type="common">Parasitoid wasp</name>
    <name type="synonym">Apanteles congregatus</name>
    <dbReference type="NCBI Taxonomy" id="51543"/>
    <lineage>
        <taxon>Eukaryota</taxon>
        <taxon>Metazoa</taxon>
        <taxon>Ecdysozoa</taxon>
        <taxon>Arthropoda</taxon>
        <taxon>Hexapoda</taxon>
        <taxon>Insecta</taxon>
        <taxon>Pterygota</taxon>
        <taxon>Neoptera</taxon>
        <taxon>Endopterygota</taxon>
        <taxon>Hymenoptera</taxon>
        <taxon>Apocrita</taxon>
        <taxon>Ichneumonoidea</taxon>
        <taxon>Braconidae</taxon>
        <taxon>Microgastrinae</taxon>
        <taxon>Cotesia</taxon>
    </lineage>
</organism>
<keyword evidence="2" id="KW-0812">Transmembrane</keyword>
<feature type="compositionally biased region" description="Basic and acidic residues" evidence="1">
    <location>
        <begin position="122"/>
        <end position="147"/>
    </location>
</feature>
<evidence type="ECO:0000256" key="1">
    <source>
        <dbReference type="SAM" id="MobiDB-lite"/>
    </source>
</evidence>
<comment type="caution">
    <text evidence="3">The sequence shown here is derived from an EMBL/GenBank/DDBJ whole genome shotgun (WGS) entry which is preliminary data.</text>
</comment>
<keyword evidence="2" id="KW-1133">Transmembrane helix</keyword>
<accession>A0A8J2EKM2</accession>
<keyword evidence="4" id="KW-1185">Reference proteome</keyword>
<protein>
    <submittedName>
        <fullName evidence="3">Uncharacterized protein</fullName>
    </submittedName>
</protein>
<sequence>MVLLMSIVSFTFSLLLTPFFMISLGLIFIASIGKSLGIRKLYIKMLLTLFEYGRLNIEKVRLQGKTQDDKNKQDKGGGGGEFNSSTDSFNSSFETDDGKFKNGSLGNTVIARSRDLILVPEPEQKNKNNEDKSSKKDPQTDDDVNDKKNMKNYERQSSFETLHTVFDPTFCFDYIKAGVEAIIEDHIYKNNYESDIRCFRSLCRRL</sequence>
<name>A0A8J2EKM2_COTCN</name>
<feature type="region of interest" description="Disordered" evidence="1">
    <location>
        <begin position="65"/>
        <end position="87"/>
    </location>
</feature>
<dbReference type="EMBL" id="CAJNRD030001116">
    <property type="protein sequence ID" value="CAG5076078.1"/>
    <property type="molecule type" value="Genomic_DNA"/>
</dbReference>
<reference evidence="3" key="1">
    <citation type="submission" date="2021-04" db="EMBL/GenBank/DDBJ databases">
        <authorList>
            <person name="Chebbi M.A.C M."/>
        </authorList>
    </citation>
    <scope>NUCLEOTIDE SEQUENCE</scope>
</reference>
<dbReference type="Proteomes" id="UP000786811">
    <property type="component" value="Unassembled WGS sequence"/>
</dbReference>
<feature type="compositionally biased region" description="Basic and acidic residues" evidence="1">
    <location>
        <begin position="65"/>
        <end position="75"/>
    </location>
</feature>
<keyword evidence="2" id="KW-0472">Membrane</keyword>
<evidence type="ECO:0000256" key="2">
    <source>
        <dbReference type="SAM" id="Phobius"/>
    </source>
</evidence>
<dbReference type="AlphaFoldDB" id="A0A8J2EKM2"/>
<evidence type="ECO:0000313" key="4">
    <source>
        <dbReference type="Proteomes" id="UP000786811"/>
    </source>
</evidence>
<evidence type="ECO:0000313" key="3">
    <source>
        <dbReference type="EMBL" id="CAG5076078.1"/>
    </source>
</evidence>
<feature type="transmembrane region" description="Helical" evidence="2">
    <location>
        <begin position="6"/>
        <end position="30"/>
    </location>
</feature>
<gene>
    <name evidence="3" type="ORF">HICCMSTLAB_LOCUS2059</name>
</gene>